<dbReference type="InterPro" id="IPR006577">
    <property type="entry name" value="UAS"/>
</dbReference>
<keyword evidence="1" id="KW-0833">Ubl conjugation pathway</keyword>
<proteinExistence type="predicted"/>
<dbReference type="Gene3D" id="3.40.30.10">
    <property type="entry name" value="Glutaredoxin"/>
    <property type="match status" value="1"/>
</dbReference>
<dbReference type="InterPro" id="IPR001012">
    <property type="entry name" value="UBX_dom"/>
</dbReference>
<dbReference type="SMART" id="SM00594">
    <property type="entry name" value="UAS"/>
    <property type="match status" value="1"/>
</dbReference>
<dbReference type="PANTHER" id="PTHR23322:SF71">
    <property type="entry name" value="UBIQUITIN-ASSOCIATED (UBA) PROTEIN-RELATED"/>
    <property type="match status" value="1"/>
</dbReference>
<evidence type="ECO:0000256" key="1">
    <source>
        <dbReference type="ARBA" id="ARBA00022786"/>
    </source>
</evidence>
<gene>
    <name evidence="3" type="ORF">Nepgr_003105</name>
</gene>
<dbReference type="InterPro" id="IPR036249">
    <property type="entry name" value="Thioredoxin-like_sf"/>
</dbReference>
<dbReference type="InterPro" id="IPR029071">
    <property type="entry name" value="Ubiquitin-like_domsf"/>
</dbReference>
<dbReference type="GO" id="GO:0043130">
    <property type="term" value="F:ubiquitin binding"/>
    <property type="evidence" value="ECO:0007669"/>
    <property type="project" value="TreeGrafter"/>
</dbReference>
<dbReference type="SMART" id="SM00166">
    <property type="entry name" value="UBX"/>
    <property type="match status" value="1"/>
</dbReference>
<evidence type="ECO:0000313" key="3">
    <source>
        <dbReference type="EMBL" id="GMH01266.1"/>
    </source>
</evidence>
<evidence type="ECO:0000259" key="2">
    <source>
        <dbReference type="PROSITE" id="PS50033"/>
    </source>
</evidence>
<dbReference type="GO" id="GO:0036503">
    <property type="term" value="P:ERAD pathway"/>
    <property type="evidence" value="ECO:0007669"/>
    <property type="project" value="TreeGrafter"/>
</dbReference>
<dbReference type="Pfam" id="PF00789">
    <property type="entry name" value="UBX"/>
    <property type="match status" value="1"/>
</dbReference>
<reference evidence="3" key="1">
    <citation type="submission" date="2023-05" db="EMBL/GenBank/DDBJ databases">
        <title>Nepenthes gracilis genome sequencing.</title>
        <authorList>
            <person name="Fukushima K."/>
        </authorList>
    </citation>
    <scope>NUCLEOTIDE SEQUENCE</scope>
    <source>
        <strain evidence="3">SING2019-196</strain>
    </source>
</reference>
<dbReference type="InterPro" id="IPR049483">
    <property type="entry name" value="FAF1_2-like_UAS"/>
</dbReference>
<protein>
    <recommendedName>
        <fullName evidence="2">UBX domain-containing protein</fullName>
    </recommendedName>
</protein>
<dbReference type="PANTHER" id="PTHR23322">
    <property type="entry name" value="FAS-ASSOCIATED PROTEIN"/>
    <property type="match status" value="1"/>
</dbReference>
<dbReference type="GO" id="GO:0005783">
    <property type="term" value="C:endoplasmic reticulum"/>
    <property type="evidence" value="ECO:0007669"/>
    <property type="project" value="TreeGrafter"/>
</dbReference>
<feature type="domain" description="UBX" evidence="2">
    <location>
        <begin position="267"/>
        <end position="345"/>
    </location>
</feature>
<accession>A0AAD3RYW1</accession>
<evidence type="ECO:0000313" key="4">
    <source>
        <dbReference type="Proteomes" id="UP001279734"/>
    </source>
</evidence>
<keyword evidence="4" id="KW-1185">Reference proteome</keyword>
<dbReference type="CDD" id="cd01767">
    <property type="entry name" value="UBX"/>
    <property type="match status" value="1"/>
</dbReference>
<dbReference type="Proteomes" id="UP001279734">
    <property type="component" value="Unassembled WGS sequence"/>
</dbReference>
<name>A0AAD3RYW1_NEPGR</name>
<dbReference type="Pfam" id="PF21021">
    <property type="entry name" value="FAF1"/>
    <property type="match status" value="1"/>
</dbReference>
<dbReference type="SUPFAM" id="SSF52833">
    <property type="entry name" value="Thioredoxin-like"/>
    <property type="match status" value="1"/>
</dbReference>
<organism evidence="3 4">
    <name type="scientific">Nepenthes gracilis</name>
    <name type="common">Slender pitcher plant</name>
    <dbReference type="NCBI Taxonomy" id="150966"/>
    <lineage>
        <taxon>Eukaryota</taxon>
        <taxon>Viridiplantae</taxon>
        <taxon>Streptophyta</taxon>
        <taxon>Embryophyta</taxon>
        <taxon>Tracheophyta</taxon>
        <taxon>Spermatophyta</taxon>
        <taxon>Magnoliopsida</taxon>
        <taxon>eudicotyledons</taxon>
        <taxon>Gunneridae</taxon>
        <taxon>Pentapetalae</taxon>
        <taxon>Caryophyllales</taxon>
        <taxon>Nepenthaceae</taxon>
        <taxon>Nepenthes</taxon>
    </lineage>
</organism>
<dbReference type="PROSITE" id="PS50033">
    <property type="entry name" value="UBX"/>
    <property type="match status" value="1"/>
</dbReference>
<dbReference type="SUPFAM" id="SSF54236">
    <property type="entry name" value="Ubiquitin-like"/>
    <property type="match status" value="1"/>
</dbReference>
<dbReference type="AlphaFoldDB" id="A0AAD3RYW1"/>
<dbReference type="CDD" id="cd02958">
    <property type="entry name" value="UAS"/>
    <property type="match status" value="1"/>
</dbReference>
<dbReference type="EMBL" id="BSYO01000002">
    <property type="protein sequence ID" value="GMH01266.1"/>
    <property type="molecule type" value="Genomic_DNA"/>
</dbReference>
<dbReference type="InterPro" id="IPR050730">
    <property type="entry name" value="UBX_domain-protein"/>
</dbReference>
<dbReference type="Gene3D" id="3.10.20.90">
    <property type="entry name" value="Phosphatidylinositol 3-kinase Catalytic Subunit, Chain A, domain 1"/>
    <property type="match status" value="1"/>
</dbReference>
<comment type="caution">
    <text evidence="3">The sequence shown here is derived from an EMBL/GenBank/DDBJ whole genome shotgun (WGS) entry which is preliminary data.</text>
</comment>
<sequence length="348" mass="38949">MARRLVSLPRCILGGFSRAVSHGIDLMSSIGGRRYHTPPLLPPPVQEEWVFLTNFEHQFGSTHPFFYACHFTEALKIAEDEKKLVFMYLHSRDHPFTGSFCRETLCTELVAQFLDANFVSWGGVADRGEGLHMAATLRPASFPFCAVIAPAAGDSITVLQQIEGPVTPAELVEILQRTMEEQGVAFGSSKAYEEEKRREDRRLREEQNAAYHASLKLDQEKERLKGLTPVAAPTSSRLNNSERPSKVMEGIPSRGYQHPEINAIKGTDPQVSQILIRFPNGERREQSFSTSDKIQSIYGYIDSLGLPGIGNYRLVSNFPRKVYGADQMNMTLKDAGLQPRASLFLEVM</sequence>